<feature type="disulfide bond" evidence="7">
    <location>
        <begin position="416"/>
        <end position="443"/>
    </location>
</feature>
<feature type="domain" description="EGF-like" evidence="10">
    <location>
        <begin position="157"/>
        <end position="193"/>
    </location>
</feature>
<dbReference type="PROSITE" id="PS00022">
    <property type="entry name" value="EGF_1"/>
    <property type="match status" value="6"/>
</dbReference>
<feature type="domain" description="Sushi" evidence="11">
    <location>
        <begin position="610"/>
        <end position="667"/>
    </location>
</feature>
<evidence type="ECO:0000256" key="3">
    <source>
        <dbReference type="ARBA" id="ARBA00022737"/>
    </source>
</evidence>
<dbReference type="PROSITE" id="PS01187">
    <property type="entry name" value="EGF_CA"/>
    <property type="match status" value="3"/>
</dbReference>
<reference evidence="12" key="1">
    <citation type="submission" date="2022-11" db="EMBL/GenBank/DDBJ databases">
        <title>Centuries of genome instability and evolution in soft-shell clam transmissible cancer (bioRxiv).</title>
        <authorList>
            <person name="Hart S.F.M."/>
            <person name="Yonemitsu M.A."/>
            <person name="Giersch R.M."/>
            <person name="Beal B.F."/>
            <person name="Arriagada G."/>
            <person name="Davis B.W."/>
            <person name="Ostrander E.A."/>
            <person name="Goff S.P."/>
            <person name="Metzger M.J."/>
        </authorList>
    </citation>
    <scope>NUCLEOTIDE SEQUENCE</scope>
    <source>
        <strain evidence="12">MELC-2E11</strain>
        <tissue evidence="12">Siphon/mantle</tissue>
    </source>
</reference>
<keyword evidence="5" id="KW-0325">Glycoprotein</keyword>
<evidence type="ECO:0000256" key="2">
    <source>
        <dbReference type="ARBA" id="ARBA00022659"/>
    </source>
</evidence>
<evidence type="ECO:0000256" key="8">
    <source>
        <dbReference type="SAM" id="MobiDB-lite"/>
    </source>
</evidence>
<dbReference type="Gene3D" id="2.10.25.10">
    <property type="entry name" value="Laminin"/>
    <property type="match status" value="6"/>
</dbReference>
<feature type="disulfide bond" evidence="6">
    <location>
        <begin position="145"/>
        <end position="154"/>
    </location>
</feature>
<dbReference type="Pfam" id="PF12661">
    <property type="entry name" value="hEGF"/>
    <property type="match status" value="1"/>
</dbReference>
<keyword evidence="13" id="KW-1185">Reference proteome</keyword>
<feature type="domain" description="EGF-like" evidence="10">
    <location>
        <begin position="270"/>
        <end position="306"/>
    </location>
</feature>
<dbReference type="SUPFAM" id="SSF57535">
    <property type="entry name" value="Complement control module/SCR domain"/>
    <property type="match status" value="8"/>
</dbReference>
<feature type="domain" description="Sushi" evidence="11">
    <location>
        <begin position="717"/>
        <end position="773"/>
    </location>
</feature>
<dbReference type="InterPro" id="IPR013032">
    <property type="entry name" value="EGF-like_CS"/>
</dbReference>
<feature type="disulfide bond" evidence="7">
    <location>
        <begin position="804"/>
        <end position="831"/>
    </location>
</feature>
<feature type="disulfide bond" evidence="7">
    <location>
        <begin position="746"/>
        <end position="773"/>
    </location>
</feature>
<feature type="disulfide bond" evidence="7">
    <location>
        <begin position="580"/>
        <end position="607"/>
    </location>
</feature>
<feature type="compositionally biased region" description="Polar residues" evidence="8">
    <location>
        <begin position="996"/>
        <end position="1008"/>
    </location>
</feature>
<dbReference type="SUPFAM" id="SSF57196">
    <property type="entry name" value="EGF/Laminin"/>
    <property type="match status" value="3"/>
</dbReference>
<evidence type="ECO:0000256" key="4">
    <source>
        <dbReference type="ARBA" id="ARBA00023157"/>
    </source>
</evidence>
<keyword evidence="4 6" id="KW-1015">Disulfide bond</keyword>
<keyword evidence="2 7" id="KW-0768">Sushi</keyword>
<dbReference type="PRINTS" id="PR00010">
    <property type="entry name" value="EGFBLOOD"/>
</dbReference>
<dbReference type="InterPro" id="IPR000152">
    <property type="entry name" value="EGF-type_Asp/Asn_hydroxyl_site"/>
</dbReference>
<feature type="chain" id="PRO_5047312800" evidence="9">
    <location>
        <begin position="28"/>
        <end position="1118"/>
    </location>
</feature>
<evidence type="ECO:0000259" key="10">
    <source>
        <dbReference type="PROSITE" id="PS50026"/>
    </source>
</evidence>
<dbReference type="PANTHER" id="PTHR19325">
    <property type="entry name" value="COMPLEMENT COMPONENT-RELATED SUSHI DOMAIN-CONTAINING"/>
    <property type="match status" value="1"/>
</dbReference>
<dbReference type="EMBL" id="CP111017">
    <property type="protein sequence ID" value="WAR08623.1"/>
    <property type="molecule type" value="Genomic_DNA"/>
</dbReference>
<protein>
    <submittedName>
        <fullName evidence="12">SVEP1-like protein</fullName>
    </submittedName>
</protein>
<dbReference type="PROSITE" id="PS00010">
    <property type="entry name" value="ASX_HYDROXYL"/>
    <property type="match status" value="6"/>
</dbReference>
<feature type="disulfide bond" evidence="6">
    <location>
        <begin position="183"/>
        <end position="192"/>
    </location>
</feature>
<evidence type="ECO:0000256" key="5">
    <source>
        <dbReference type="ARBA" id="ARBA00023180"/>
    </source>
</evidence>
<feature type="domain" description="Sushi" evidence="11">
    <location>
        <begin position="551"/>
        <end position="609"/>
    </location>
</feature>
<dbReference type="CDD" id="cd00054">
    <property type="entry name" value="EGF_CA"/>
    <property type="match status" value="6"/>
</dbReference>
<evidence type="ECO:0000256" key="7">
    <source>
        <dbReference type="PROSITE-ProRule" id="PRU00302"/>
    </source>
</evidence>
<dbReference type="Proteomes" id="UP001164746">
    <property type="component" value="Chromosome 6"/>
</dbReference>
<feature type="region of interest" description="Disordered" evidence="8">
    <location>
        <begin position="896"/>
        <end position="915"/>
    </location>
</feature>
<dbReference type="Pfam" id="PF00008">
    <property type="entry name" value="EGF"/>
    <property type="match status" value="5"/>
</dbReference>
<feature type="disulfide bond" evidence="6">
    <location>
        <begin position="296"/>
        <end position="305"/>
    </location>
</feature>
<dbReference type="InterPro" id="IPR018097">
    <property type="entry name" value="EGF_Ca-bd_CS"/>
</dbReference>
<evidence type="ECO:0000259" key="11">
    <source>
        <dbReference type="PROSITE" id="PS50923"/>
    </source>
</evidence>
<keyword evidence="3" id="KW-0677">Repeat</keyword>
<feature type="disulfide bond" evidence="6">
    <location>
        <begin position="237"/>
        <end position="247"/>
    </location>
</feature>
<dbReference type="PANTHER" id="PTHR19325:SF560">
    <property type="entry name" value="SUSHI, VON WILLEBRAND FACTOR TYPE A, EGF AND PENTRAXIN DOMAIN-CONTAINING PROTEIN 1"/>
    <property type="match status" value="1"/>
</dbReference>
<dbReference type="InterPro" id="IPR035976">
    <property type="entry name" value="Sushi/SCR/CCP_sf"/>
</dbReference>
<dbReference type="PROSITE" id="PS50026">
    <property type="entry name" value="EGF_3"/>
    <property type="match status" value="6"/>
</dbReference>
<dbReference type="SMART" id="SM00032">
    <property type="entry name" value="CCP"/>
    <property type="match status" value="8"/>
</dbReference>
<dbReference type="InterPro" id="IPR000742">
    <property type="entry name" value="EGF"/>
</dbReference>
<feature type="region of interest" description="Disordered" evidence="8">
    <location>
        <begin position="1049"/>
        <end position="1068"/>
    </location>
</feature>
<feature type="domain" description="EGF-like" evidence="10">
    <location>
        <begin position="233"/>
        <end position="268"/>
    </location>
</feature>
<proteinExistence type="predicted"/>
<feature type="domain" description="Sushi" evidence="11">
    <location>
        <begin position="446"/>
        <end position="504"/>
    </location>
</feature>
<feature type="disulfide bond" evidence="6">
    <location>
        <begin position="107"/>
        <end position="116"/>
    </location>
</feature>
<dbReference type="Pfam" id="PF00084">
    <property type="entry name" value="Sushi"/>
    <property type="match status" value="7"/>
</dbReference>
<feature type="domain" description="EGF-like" evidence="10">
    <location>
        <begin position="81"/>
        <end position="117"/>
    </location>
</feature>
<sequence>MFNDVRMASYLLLIVVISVVLWGKANGEIGVTDCGALASPQNGAVTYTSTIQDSVATYSCNAGYQIDGSTTRTCSAVTPRDPDDCNPQPCENGGICTDGLATFTCACADGYAGTTCATNINECASNPCSNGGSCTDLVNSFTCTCASGYTGTMCDTNIDECAFHACKNGATCVDVVAAYTCQCVDGFTGQFCSSNINECSPNPCQNGGACTDGVNTFTCTCIAGYTGNTCGTDINDCSPNPCENGACTDLVNDFSCTCTAGYTGKTCNTDIDDCVSHLCQNGATCVDQVAAYVCQCDAGYTGTYCETSILNDDCSVRPGVCSNLQNAECDGSKCVCSTGYHKTGSSTCSKIDCGTIEPPENGLVNHDEGILYLDRAYFTCDTGYTRSDCGVLIAPTNGDLNDDQGTNYGAIITFSCNTGYTLTGDVTRTCIETGQWSNTNPTCVINACGSLSAPTNGAVDLTDGVLYEDVATFSCNSGFSLTGDVTRICQADTTWSGASPTCSIDDCGPLTNPLNGQVLTVDGTEYQDTAVYSCNQGYKINGVDTRTCMDGDCGPVANITNGLALYSPGTLYGATVIYTCNDGYEVTGDTSRACLADGTWGGSQPSCTILDCDEAPTIPNGFSWLPSGSQVGDYAVYSCNGGYGLVGDPNVLCEPSGFWGVVPECKLVGLQYNELCSVSAQCQTVGATCRDDLSGVDRCLCAIEGEHYDIADDECLKLCSSLGNPTNGQVTNPAILAAGESAVYTCDTGYALSGPGTRTCLSTGVWSGVAPMCVGGCPDPENPSNGAVNTTQGLAAGNIIRYSCDPGYAIQGEEERICEVDSQWSGNTPSCPPKPEPAPEKPREFPEVFDEDKDTGVPPEGFLMAGSIPKIKNSGLSTVKKIYQHEAPRVVPGTKKSILREPPAPSMPKDTLTAGSGKATLGAIRGFLGRGQKKGLPESGEMGATTEMPSNVRLPKIGGGPLPWQSKETVVETPTFKLNGLGGGGDEGFRDGGYNTGNSDDNPNASMNSSIEDVQTIEGPQTTWRANASSSPVQTRRNLMDAAADTFRGRAPIPPVAGSPPTDRNGQAFTDETRRQLRGTICFDNTFMFLYKTSTSRTKMKCYKGNESFDQINFGYKP</sequence>
<evidence type="ECO:0000313" key="12">
    <source>
        <dbReference type="EMBL" id="WAR08623.1"/>
    </source>
</evidence>
<feature type="region of interest" description="Disordered" evidence="8">
    <location>
        <begin position="977"/>
        <end position="1008"/>
    </location>
</feature>
<keyword evidence="9" id="KW-0732">Signal</keyword>
<evidence type="ECO:0000256" key="6">
    <source>
        <dbReference type="PROSITE-ProRule" id="PRU00076"/>
    </source>
</evidence>
<dbReference type="Gene3D" id="2.10.70.10">
    <property type="entry name" value="Complement Module, domain 1"/>
    <property type="match status" value="8"/>
</dbReference>
<feature type="disulfide bond" evidence="6">
    <location>
        <begin position="221"/>
        <end position="230"/>
    </location>
</feature>
<accession>A0ABY7EF23</accession>
<keyword evidence="1 6" id="KW-0245">EGF-like domain</keyword>
<dbReference type="InterPro" id="IPR009030">
    <property type="entry name" value="Growth_fac_rcpt_cys_sf"/>
</dbReference>
<gene>
    <name evidence="12" type="ORF">MAR_018581</name>
</gene>
<feature type="domain" description="EGF-like" evidence="10">
    <location>
        <begin position="119"/>
        <end position="155"/>
    </location>
</feature>
<dbReference type="InterPro" id="IPR050350">
    <property type="entry name" value="Compl-Cell_Adhes-Reg"/>
</dbReference>
<feature type="domain" description="Sushi" evidence="11">
    <location>
        <begin position="775"/>
        <end position="833"/>
    </location>
</feature>
<dbReference type="SUPFAM" id="SSF57184">
    <property type="entry name" value="Growth factor receptor domain"/>
    <property type="match status" value="1"/>
</dbReference>
<name>A0ABY7EF23_MYAAR</name>
<evidence type="ECO:0000256" key="9">
    <source>
        <dbReference type="SAM" id="SignalP"/>
    </source>
</evidence>
<evidence type="ECO:0000256" key="1">
    <source>
        <dbReference type="ARBA" id="ARBA00022536"/>
    </source>
</evidence>
<evidence type="ECO:0000313" key="13">
    <source>
        <dbReference type="Proteomes" id="UP001164746"/>
    </source>
</evidence>
<dbReference type="PROSITE" id="PS50923">
    <property type="entry name" value="SUSHI"/>
    <property type="match status" value="6"/>
</dbReference>
<organism evidence="12 13">
    <name type="scientific">Mya arenaria</name>
    <name type="common">Soft-shell clam</name>
    <dbReference type="NCBI Taxonomy" id="6604"/>
    <lineage>
        <taxon>Eukaryota</taxon>
        <taxon>Metazoa</taxon>
        <taxon>Spiralia</taxon>
        <taxon>Lophotrochozoa</taxon>
        <taxon>Mollusca</taxon>
        <taxon>Bivalvia</taxon>
        <taxon>Autobranchia</taxon>
        <taxon>Heteroconchia</taxon>
        <taxon>Euheterodonta</taxon>
        <taxon>Imparidentia</taxon>
        <taxon>Neoheterodontei</taxon>
        <taxon>Myida</taxon>
        <taxon>Myoidea</taxon>
        <taxon>Myidae</taxon>
        <taxon>Mya</taxon>
    </lineage>
</organism>
<dbReference type="SMART" id="SM00179">
    <property type="entry name" value="EGF_CA"/>
    <property type="match status" value="6"/>
</dbReference>
<feature type="region of interest" description="Disordered" evidence="8">
    <location>
        <begin position="930"/>
        <end position="965"/>
    </location>
</feature>
<feature type="domain" description="Sushi" evidence="11">
    <location>
        <begin position="387"/>
        <end position="445"/>
    </location>
</feature>
<feature type="disulfide bond" evidence="7">
    <location>
        <begin position="475"/>
        <end position="502"/>
    </location>
</feature>
<dbReference type="CDD" id="cd00033">
    <property type="entry name" value="CCP"/>
    <property type="match status" value="8"/>
</dbReference>
<feature type="region of interest" description="Disordered" evidence="8">
    <location>
        <begin position="823"/>
        <end position="845"/>
    </location>
</feature>
<feature type="signal peptide" evidence="9">
    <location>
        <begin position="1"/>
        <end position="27"/>
    </location>
</feature>
<feature type="disulfide bond" evidence="6">
    <location>
        <begin position="258"/>
        <end position="267"/>
    </location>
</feature>
<dbReference type="InterPro" id="IPR000436">
    <property type="entry name" value="Sushi_SCR_CCP_dom"/>
</dbReference>
<dbReference type="PROSITE" id="PS01186">
    <property type="entry name" value="EGF_2"/>
    <property type="match status" value="6"/>
</dbReference>
<feature type="domain" description="EGF-like" evidence="10">
    <location>
        <begin position="195"/>
        <end position="231"/>
    </location>
</feature>
<comment type="caution">
    <text evidence="6">Lacks conserved residue(s) required for the propagation of feature annotation.</text>
</comment>
<dbReference type="InterPro" id="IPR001881">
    <property type="entry name" value="EGF-like_Ca-bd_dom"/>
</dbReference>
<dbReference type="SMART" id="SM00181">
    <property type="entry name" value="EGF"/>
    <property type="match status" value="7"/>
</dbReference>